<evidence type="ECO:0000256" key="7">
    <source>
        <dbReference type="ARBA" id="ARBA00023136"/>
    </source>
</evidence>
<keyword evidence="5 8" id="KW-0812">Transmembrane</keyword>
<dbReference type="Pfam" id="PF10034">
    <property type="entry name" value="Dpy19"/>
    <property type="match status" value="1"/>
</dbReference>
<dbReference type="GO" id="GO:0000030">
    <property type="term" value="F:mannosyltransferase activity"/>
    <property type="evidence" value="ECO:0007669"/>
    <property type="project" value="TreeGrafter"/>
</dbReference>
<comment type="caution">
    <text evidence="9">The sequence shown here is derived from an EMBL/GenBank/DDBJ whole genome shotgun (WGS) entry which is preliminary data.</text>
</comment>
<sequence>MEPSSEPGSDTLFGGFIAVLAFAFNHGEATRVQWTPPLRESFAFPMIIAQIAVVTYILKNQCSGVLYSLAVAIFGIFAMLFWQFSQFAFFTQVGSLFVVYTFDFIPLKTMKTLVNAHLITFAVAFVMLFGNEMLLTSLYIASIIASLIMVLLDPVLDKISLRPLYITLSSSCFVAGTLCIKFGFTKLLRIEDDAHIFDILRSKFSNYATFHTRLYTCSAEFDFMPFETLQKLSHTWLIPCAMLGILLFVACFIFSERNELLWRSKEREKLHAEVFYNAVQTFCYSVMALLIMRLKLFMTPHLCICSAILANNEILRSINVRLDKRIHAVFVVAVIAAMAFEGKSNIEKQLRIKGEYSNPEQELLFNWILKETKPTDVFAGTMPVMANVKLSTLRPILNHPHYEDAGIRERTEKVYSVFSRKPINEVHSTLKRMGANYFVFQLFNCAPELDR</sequence>
<evidence type="ECO:0000256" key="2">
    <source>
        <dbReference type="ARBA" id="ARBA00008744"/>
    </source>
</evidence>
<accession>A0A016V235</accession>
<evidence type="ECO:0000313" key="10">
    <source>
        <dbReference type="Proteomes" id="UP000024635"/>
    </source>
</evidence>
<dbReference type="AlphaFoldDB" id="A0A016V235"/>
<dbReference type="InterPro" id="IPR018732">
    <property type="entry name" value="Dpy-19/Dpy-19-like"/>
</dbReference>
<keyword evidence="4" id="KW-0808">Transferase</keyword>
<keyword evidence="6 8" id="KW-1133">Transmembrane helix</keyword>
<evidence type="ECO:0000256" key="5">
    <source>
        <dbReference type="ARBA" id="ARBA00022692"/>
    </source>
</evidence>
<feature type="transmembrane region" description="Helical" evidence="8">
    <location>
        <begin position="41"/>
        <end position="58"/>
    </location>
</feature>
<organism evidence="9 10">
    <name type="scientific">Ancylostoma ceylanicum</name>
    <dbReference type="NCBI Taxonomy" id="53326"/>
    <lineage>
        <taxon>Eukaryota</taxon>
        <taxon>Metazoa</taxon>
        <taxon>Ecdysozoa</taxon>
        <taxon>Nematoda</taxon>
        <taxon>Chromadorea</taxon>
        <taxon>Rhabditida</taxon>
        <taxon>Rhabditina</taxon>
        <taxon>Rhabditomorpha</taxon>
        <taxon>Strongyloidea</taxon>
        <taxon>Ancylostomatidae</taxon>
        <taxon>Ancylostomatinae</taxon>
        <taxon>Ancylostoma</taxon>
    </lineage>
</organism>
<feature type="transmembrane region" description="Helical" evidence="8">
    <location>
        <begin position="236"/>
        <end position="254"/>
    </location>
</feature>
<protein>
    <submittedName>
        <fullName evidence="9">Uncharacterized protein</fullName>
    </submittedName>
</protein>
<dbReference type="OrthoDB" id="6019623at2759"/>
<dbReference type="PANTHER" id="PTHR31488">
    <property type="entry name" value="DPY-19-LIKE 1, LIKE (H. SAPIENS)"/>
    <property type="match status" value="1"/>
</dbReference>
<feature type="transmembrane region" description="Helical" evidence="8">
    <location>
        <begin position="164"/>
        <end position="184"/>
    </location>
</feature>
<feature type="transmembrane region" description="Helical" evidence="8">
    <location>
        <begin position="112"/>
        <end position="130"/>
    </location>
</feature>
<name>A0A016V235_9BILA</name>
<evidence type="ECO:0000256" key="4">
    <source>
        <dbReference type="ARBA" id="ARBA00022679"/>
    </source>
</evidence>
<keyword evidence="3" id="KW-0328">Glycosyltransferase</keyword>
<feature type="transmembrane region" description="Helical" evidence="8">
    <location>
        <begin position="65"/>
        <end position="82"/>
    </location>
</feature>
<comment type="similarity">
    <text evidence="2">Belongs to the dpy-19 family.</text>
</comment>
<feature type="transmembrane region" description="Helical" evidence="8">
    <location>
        <begin position="136"/>
        <end position="152"/>
    </location>
</feature>
<evidence type="ECO:0000256" key="1">
    <source>
        <dbReference type="ARBA" id="ARBA00004141"/>
    </source>
</evidence>
<reference evidence="10" key="1">
    <citation type="journal article" date="2015" name="Nat. Genet.">
        <title>The genome and transcriptome of the zoonotic hookworm Ancylostoma ceylanicum identify infection-specific gene families.</title>
        <authorList>
            <person name="Schwarz E.M."/>
            <person name="Hu Y."/>
            <person name="Antoshechkin I."/>
            <person name="Miller M.M."/>
            <person name="Sternberg P.W."/>
            <person name="Aroian R.V."/>
        </authorList>
    </citation>
    <scope>NUCLEOTIDE SEQUENCE</scope>
    <source>
        <strain evidence="10">HY135</strain>
    </source>
</reference>
<dbReference type="PANTHER" id="PTHR31488:SF1">
    <property type="entry name" value="C-MANNOSYLTRANSFERASE DPY19L1"/>
    <property type="match status" value="1"/>
</dbReference>
<evidence type="ECO:0000256" key="3">
    <source>
        <dbReference type="ARBA" id="ARBA00022676"/>
    </source>
</evidence>
<evidence type="ECO:0000256" key="8">
    <source>
        <dbReference type="SAM" id="Phobius"/>
    </source>
</evidence>
<evidence type="ECO:0000256" key="6">
    <source>
        <dbReference type="ARBA" id="ARBA00022989"/>
    </source>
</evidence>
<keyword evidence="10" id="KW-1185">Reference proteome</keyword>
<keyword evidence="7 8" id="KW-0472">Membrane</keyword>
<feature type="transmembrane region" description="Helical" evidence="8">
    <location>
        <begin position="88"/>
        <end position="105"/>
    </location>
</feature>
<dbReference type="GO" id="GO:0005637">
    <property type="term" value="C:nuclear inner membrane"/>
    <property type="evidence" value="ECO:0007669"/>
    <property type="project" value="TreeGrafter"/>
</dbReference>
<proteinExistence type="inferred from homology"/>
<dbReference type="Proteomes" id="UP000024635">
    <property type="component" value="Unassembled WGS sequence"/>
</dbReference>
<evidence type="ECO:0000313" key="9">
    <source>
        <dbReference type="EMBL" id="EYC21739.1"/>
    </source>
</evidence>
<gene>
    <name evidence="9" type="primary">Acey_s0018.g3503</name>
    <name evidence="9" type="synonym">Acey-dpy-19</name>
    <name evidence="9" type="ORF">Y032_0018g3503</name>
</gene>
<feature type="transmembrane region" description="Helical" evidence="8">
    <location>
        <begin position="274"/>
        <end position="292"/>
    </location>
</feature>
<comment type="subcellular location">
    <subcellularLocation>
        <location evidence="1">Membrane</location>
        <topology evidence="1">Multi-pass membrane protein</topology>
    </subcellularLocation>
</comment>
<dbReference type="EMBL" id="JARK01001354">
    <property type="protein sequence ID" value="EYC21739.1"/>
    <property type="molecule type" value="Genomic_DNA"/>
</dbReference>